<proteinExistence type="predicted"/>
<feature type="domain" description="P/Homo B" evidence="4">
    <location>
        <begin position="149"/>
        <end position="270"/>
    </location>
</feature>
<keyword evidence="2" id="KW-0378">Hydrolase</keyword>
<evidence type="ECO:0000313" key="6">
    <source>
        <dbReference type="Proteomes" id="UP001164746"/>
    </source>
</evidence>
<evidence type="ECO:0000256" key="3">
    <source>
        <dbReference type="ARBA" id="ARBA00022825"/>
    </source>
</evidence>
<dbReference type="InterPro" id="IPR008979">
    <property type="entry name" value="Galactose-bd-like_sf"/>
</dbReference>
<protein>
    <recommendedName>
        <fullName evidence="4">P/Homo B domain-containing protein</fullName>
    </recommendedName>
</protein>
<name>A0ABY7E780_MYAAR</name>
<sequence>MSVKCEENVLNKKGKYDMGTILCLVVLLNTPCASCLSRFILEVAKQDIGDVKQRLVNIGLVYVFKVTDEFYVFESNDGAKLADTIKHAAKGKVKNIYEDTSMFPEAGEDAGTAAGDDDRWGMPKSNVVHNVFGFGYVQTLKMVHLAKTWKPLLPLLTQSRISFDVTQSGNDSSPEVISTFNNICTNQPHCIENIEKVVVHINFVYPKHTRSILSVISPCGTESILLDHIGEPPEDESDFGKNEGVNIDASFLSNHFWGENMSYVPFIKQN</sequence>
<organism evidence="5 6">
    <name type="scientific">Mya arenaria</name>
    <name type="common">Soft-shell clam</name>
    <dbReference type="NCBI Taxonomy" id="6604"/>
    <lineage>
        <taxon>Eukaryota</taxon>
        <taxon>Metazoa</taxon>
        <taxon>Spiralia</taxon>
        <taxon>Lophotrochozoa</taxon>
        <taxon>Mollusca</taxon>
        <taxon>Bivalvia</taxon>
        <taxon>Autobranchia</taxon>
        <taxon>Heteroconchia</taxon>
        <taxon>Euheterodonta</taxon>
        <taxon>Imparidentia</taxon>
        <taxon>Neoheterodontei</taxon>
        <taxon>Myida</taxon>
        <taxon>Myoidea</taxon>
        <taxon>Myidae</taxon>
        <taxon>Mya</taxon>
    </lineage>
</organism>
<keyword evidence="1" id="KW-0645">Protease</keyword>
<gene>
    <name evidence="5" type="ORF">MAR_020001</name>
</gene>
<dbReference type="InterPro" id="IPR002884">
    <property type="entry name" value="P_dom"/>
</dbReference>
<evidence type="ECO:0000259" key="4">
    <source>
        <dbReference type="PROSITE" id="PS51829"/>
    </source>
</evidence>
<keyword evidence="3" id="KW-0720">Serine protease</keyword>
<dbReference type="PANTHER" id="PTHR42884">
    <property type="entry name" value="PROPROTEIN CONVERTASE SUBTILISIN/KEXIN-RELATED"/>
    <property type="match status" value="1"/>
</dbReference>
<accession>A0ABY7E780</accession>
<dbReference type="PROSITE" id="PS51829">
    <property type="entry name" value="P_HOMO_B"/>
    <property type="match status" value="1"/>
</dbReference>
<dbReference type="Gene3D" id="2.60.120.260">
    <property type="entry name" value="Galactose-binding domain-like"/>
    <property type="match status" value="1"/>
</dbReference>
<keyword evidence="6" id="KW-1185">Reference proteome</keyword>
<evidence type="ECO:0000313" key="5">
    <source>
        <dbReference type="EMBL" id="WAR04632.1"/>
    </source>
</evidence>
<reference evidence="5" key="1">
    <citation type="submission" date="2022-11" db="EMBL/GenBank/DDBJ databases">
        <title>Centuries of genome instability and evolution in soft-shell clam transmissible cancer (bioRxiv).</title>
        <authorList>
            <person name="Hart S.F.M."/>
            <person name="Yonemitsu M.A."/>
            <person name="Giersch R.M."/>
            <person name="Beal B.F."/>
            <person name="Arriagada G."/>
            <person name="Davis B.W."/>
            <person name="Ostrander E.A."/>
            <person name="Goff S.P."/>
            <person name="Metzger M.J."/>
        </authorList>
    </citation>
    <scope>NUCLEOTIDE SEQUENCE</scope>
    <source>
        <strain evidence="5">MELC-2E11</strain>
        <tissue evidence="5">Siphon/mantle</tissue>
    </source>
</reference>
<dbReference type="SUPFAM" id="SSF49785">
    <property type="entry name" value="Galactose-binding domain-like"/>
    <property type="match status" value="1"/>
</dbReference>
<evidence type="ECO:0000256" key="2">
    <source>
        <dbReference type="ARBA" id="ARBA00022801"/>
    </source>
</evidence>
<evidence type="ECO:0000256" key="1">
    <source>
        <dbReference type="ARBA" id="ARBA00022670"/>
    </source>
</evidence>
<dbReference type="Proteomes" id="UP001164746">
    <property type="component" value="Chromosome 5"/>
</dbReference>
<dbReference type="EMBL" id="CP111016">
    <property type="protein sequence ID" value="WAR04632.1"/>
    <property type="molecule type" value="Genomic_DNA"/>
</dbReference>
<dbReference type="PANTHER" id="PTHR42884:SF14">
    <property type="entry name" value="NEUROENDOCRINE CONVERTASE 1"/>
    <property type="match status" value="1"/>
</dbReference>